<dbReference type="GO" id="GO:0020037">
    <property type="term" value="F:heme binding"/>
    <property type="evidence" value="ECO:0007669"/>
    <property type="project" value="TreeGrafter"/>
</dbReference>
<comment type="similarity">
    <text evidence="12">Belongs to the cytochrome b561 family.</text>
</comment>
<dbReference type="SUPFAM" id="SSF81342">
    <property type="entry name" value="Transmembrane di-heme cytochromes"/>
    <property type="match status" value="1"/>
</dbReference>
<dbReference type="PANTHER" id="PTHR30529:SF7">
    <property type="entry name" value="CYTOCHROME B561 BACTERIAL_NI-HYDROGENASE DOMAIN-CONTAINING PROTEIN"/>
    <property type="match status" value="1"/>
</dbReference>
<name>A0A4V6RX60_9RHOO</name>
<dbReference type="InterPro" id="IPR011577">
    <property type="entry name" value="Cyt_b561_bac/Ni-Hgenase"/>
</dbReference>
<evidence type="ECO:0000256" key="12">
    <source>
        <dbReference type="ARBA" id="ARBA00037975"/>
    </source>
</evidence>
<keyword evidence="5" id="KW-0349">Heme</keyword>
<accession>A0A4V6RX60</accession>
<dbReference type="GO" id="GO:0005886">
    <property type="term" value="C:plasma membrane"/>
    <property type="evidence" value="ECO:0007669"/>
    <property type="project" value="UniProtKB-SubCell"/>
</dbReference>
<dbReference type="AlphaFoldDB" id="A0A4V6RX60"/>
<feature type="transmembrane region" description="Helical" evidence="13">
    <location>
        <begin position="12"/>
        <end position="33"/>
    </location>
</feature>
<keyword evidence="3" id="KW-0813">Transport</keyword>
<feature type="transmembrane region" description="Helical" evidence="13">
    <location>
        <begin position="53"/>
        <end position="73"/>
    </location>
</feature>
<dbReference type="InterPro" id="IPR052168">
    <property type="entry name" value="Cytochrome_b561_oxidase"/>
</dbReference>
<dbReference type="OrthoDB" id="8536275at2"/>
<keyword evidence="8" id="KW-0249">Electron transport</keyword>
<keyword evidence="4" id="KW-1003">Cell membrane</keyword>
<keyword evidence="9 13" id="KW-1133">Transmembrane helix</keyword>
<comment type="cofactor">
    <cofactor evidence="1">
        <name>heme b</name>
        <dbReference type="ChEBI" id="CHEBI:60344"/>
    </cofactor>
</comment>
<reference evidence="15 16" key="1">
    <citation type="submission" date="2019-04" db="EMBL/GenBank/DDBJ databases">
        <title>Azoarcus nasutitermitis sp. nov. isolated from termite nest.</title>
        <authorList>
            <person name="Lin S.-Y."/>
            <person name="Hameed A."/>
            <person name="Hsu Y.-H."/>
            <person name="Young C.-C."/>
        </authorList>
    </citation>
    <scope>NUCLEOTIDE SEQUENCE [LARGE SCALE GENOMIC DNA]</scope>
    <source>
        <strain evidence="15 16">CC-YHH838</strain>
    </source>
</reference>
<dbReference type="PANTHER" id="PTHR30529">
    <property type="entry name" value="CYTOCHROME B561"/>
    <property type="match status" value="1"/>
</dbReference>
<dbReference type="Proteomes" id="UP000308430">
    <property type="component" value="Unassembled WGS sequence"/>
</dbReference>
<evidence type="ECO:0000313" key="16">
    <source>
        <dbReference type="Proteomes" id="UP000308430"/>
    </source>
</evidence>
<proteinExistence type="inferred from homology"/>
<evidence type="ECO:0000256" key="5">
    <source>
        <dbReference type="ARBA" id="ARBA00022617"/>
    </source>
</evidence>
<comment type="subcellular location">
    <subcellularLocation>
        <location evidence="2">Cell membrane</location>
        <topology evidence="2">Multi-pass membrane protein</topology>
    </subcellularLocation>
</comment>
<evidence type="ECO:0000256" key="8">
    <source>
        <dbReference type="ARBA" id="ARBA00022982"/>
    </source>
</evidence>
<feature type="domain" description="Cytochrome b561 bacterial/Ni-hydrogenase" evidence="14">
    <location>
        <begin position="8"/>
        <end position="192"/>
    </location>
</feature>
<dbReference type="GO" id="GO:0022904">
    <property type="term" value="P:respiratory electron transport chain"/>
    <property type="evidence" value="ECO:0007669"/>
    <property type="project" value="InterPro"/>
</dbReference>
<dbReference type="Gene3D" id="1.20.950.20">
    <property type="entry name" value="Transmembrane di-heme cytochromes, Chain C"/>
    <property type="match status" value="1"/>
</dbReference>
<keyword evidence="10" id="KW-0408">Iron</keyword>
<protein>
    <submittedName>
        <fullName evidence="15">Cytochrome b</fullName>
    </submittedName>
</protein>
<dbReference type="GO" id="GO:0009055">
    <property type="term" value="F:electron transfer activity"/>
    <property type="evidence" value="ECO:0007669"/>
    <property type="project" value="InterPro"/>
</dbReference>
<evidence type="ECO:0000256" key="4">
    <source>
        <dbReference type="ARBA" id="ARBA00022475"/>
    </source>
</evidence>
<dbReference type="InterPro" id="IPR016174">
    <property type="entry name" value="Di-haem_cyt_TM"/>
</dbReference>
<evidence type="ECO:0000256" key="13">
    <source>
        <dbReference type="SAM" id="Phobius"/>
    </source>
</evidence>
<keyword evidence="11 13" id="KW-0472">Membrane</keyword>
<sequence>MLKNSDLNYGLVAKTLHWVTALLFLTAYAAVYYRHWFTEPRTPENWTALQLHLSFGVSIGVLALLRIVWSLANKRPRAEPGSRLAHLAAHGGHLALYAVLIVMPLTGYLGTGVATELFFLFDVPKFEDTYLFKTVVEGWMGLGFKEFEQPMDFIHKNGGAYLVWLLILGHAGAALYHHYTLEDRTLLKMTTGRG</sequence>
<evidence type="ECO:0000256" key="7">
    <source>
        <dbReference type="ARBA" id="ARBA00022723"/>
    </source>
</evidence>
<keyword evidence="16" id="KW-1185">Reference proteome</keyword>
<organism evidence="15 16">
    <name type="scientific">Pseudothauera nasutitermitis</name>
    <dbReference type="NCBI Taxonomy" id="2565930"/>
    <lineage>
        <taxon>Bacteria</taxon>
        <taxon>Pseudomonadati</taxon>
        <taxon>Pseudomonadota</taxon>
        <taxon>Betaproteobacteria</taxon>
        <taxon>Rhodocyclales</taxon>
        <taxon>Zoogloeaceae</taxon>
        <taxon>Pseudothauera</taxon>
    </lineage>
</organism>
<evidence type="ECO:0000256" key="11">
    <source>
        <dbReference type="ARBA" id="ARBA00023136"/>
    </source>
</evidence>
<comment type="caution">
    <text evidence="15">The sequence shown here is derived from an EMBL/GenBank/DDBJ whole genome shotgun (WGS) entry which is preliminary data.</text>
</comment>
<evidence type="ECO:0000256" key="6">
    <source>
        <dbReference type="ARBA" id="ARBA00022692"/>
    </source>
</evidence>
<keyword evidence="6 13" id="KW-0812">Transmembrane</keyword>
<feature type="transmembrane region" description="Helical" evidence="13">
    <location>
        <begin position="161"/>
        <end position="179"/>
    </location>
</feature>
<keyword evidence="7" id="KW-0479">Metal-binding</keyword>
<dbReference type="RefSeq" id="WP_136349499.1">
    <property type="nucleotide sequence ID" value="NZ_SSOC01000006.1"/>
</dbReference>
<dbReference type="EMBL" id="SSOC01000006">
    <property type="protein sequence ID" value="THF63019.1"/>
    <property type="molecule type" value="Genomic_DNA"/>
</dbReference>
<evidence type="ECO:0000256" key="3">
    <source>
        <dbReference type="ARBA" id="ARBA00022448"/>
    </source>
</evidence>
<evidence type="ECO:0000313" key="15">
    <source>
        <dbReference type="EMBL" id="THF63019.1"/>
    </source>
</evidence>
<dbReference type="GO" id="GO:0046872">
    <property type="term" value="F:metal ion binding"/>
    <property type="evidence" value="ECO:0007669"/>
    <property type="project" value="UniProtKB-KW"/>
</dbReference>
<evidence type="ECO:0000256" key="1">
    <source>
        <dbReference type="ARBA" id="ARBA00001970"/>
    </source>
</evidence>
<evidence type="ECO:0000256" key="9">
    <source>
        <dbReference type="ARBA" id="ARBA00022989"/>
    </source>
</evidence>
<evidence type="ECO:0000259" key="14">
    <source>
        <dbReference type="Pfam" id="PF01292"/>
    </source>
</evidence>
<feature type="transmembrane region" description="Helical" evidence="13">
    <location>
        <begin position="94"/>
        <end position="121"/>
    </location>
</feature>
<evidence type="ECO:0000256" key="10">
    <source>
        <dbReference type="ARBA" id="ARBA00023004"/>
    </source>
</evidence>
<dbReference type="Pfam" id="PF01292">
    <property type="entry name" value="Ni_hydr_CYTB"/>
    <property type="match status" value="1"/>
</dbReference>
<gene>
    <name evidence="15" type="ORF">E6C76_17325</name>
</gene>
<evidence type="ECO:0000256" key="2">
    <source>
        <dbReference type="ARBA" id="ARBA00004651"/>
    </source>
</evidence>